<evidence type="ECO:0000313" key="2">
    <source>
        <dbReference type="EMBL" id="KAL1847246.1"/>
    </source>
</evidence>
<feature type="compositionally biased region" description="Low complexity" evidence="1">
    <location>
        <begin position="395"/>
        <end position="451"/>
    </location>
</feature>
<sequence>MRPALAIIKNLRVTRTLVRTLTKRLVSRAYAPAKTFLSGARKAALTLAKPYLPKKHPADEHPLKKHPLKLIIDTLHDDDDPWPVEWMMFNVLNDYLQPKPKLSVTQAAQCLDAIAPDNRPDLPGEEREPALNWMLEVSDLIWKVAKQIPYDHEGQDKLVQLIQALQQLPITATYYSSRSKVSMWRNHFEGWCDSERHSLLTPEKRKDPPKTKCDHYINANAFSARVGGAGMMKCCSYNFGYSAIETAFNGPINIYGSHSGDILSCHVIAGAQWIVHATEWLWSELLWGKIECCKVNKNGIKFPDYEPSLWVTWLRGFQQLAATGETGDVKYWTGQAAEKMEEMMHTHGFTAEMMETWDPEKRSLGAEMWKDERFAHLFKFPEKASKAVSETVLDPETAPETISETTSETASEPGSPATSETTSPATSETESEPDTPATSKATSKATSPATSEANSDEESDKA</sequence>
<dbReference type="EMBL" id="JAWRVE010000247">
    <property type="protein sequence ID" value="KAL1847246.1"/>
    <property type="molecule type" value="Genomic_DNA"/>
</dbReference>
<evidence type="ECO:0000313" key="3">
    <source>
        <dbReference type="Proteomes" id="UP001583177"/>
    </source>
</evidence>
<dbReference type="InterPro" id="IPR022085">
    <property type="entry name" value="OpdG"/>
</dbReference>
<dbReference type="PANTHER" id="PTHR38797">
    <property type="entry name" value="NUCLEAR PORE COMPLEX PROTEIN NUP85-RELATED"/>
    <property type="match status" value="1"/>
</dbReference>
<accession>A0ABR3VX22</accession>
<proteinExistence type="predicted"/>
<comment type="caution">
    <text evidence="2">The sequence shown here is derived from an EMBL/GenBank/DDBJ whole genome shotgun (WGS) entry which is preliminary data.</text>
</comment>
<organism evidence="2 3">
    <name type="scientific">Diaporthe australafricana</name>
    <dbReference type="NCBI Taxonomy" id="127596"/>
    <lineage>
        <taxon>Eukaryota</taxon>
        <taxon>Fungi</taxon>
        <taxon>Dikarya</taxon>
        <taxon>Ascomycota</taxon>
        <taxon>Pezizomycotina</taxon>
        <taxon>Sordariomycetes</taxon>
        <taxon>Sordariomycetidae</taxon>
        <taxon>Diaporthales</taxon>
        <taxon>Diaporthaceae</taxon>
        <taxon>Diaporthe</taxon>
    </lineage>
</organism>
<dbReference type="Proteomes" id="UP001583177">
    <property type="component" value="Unassembled WGS sequence"/>
</dbReference>
<feature type="region of interest" description="Disordered" evidence="1">
    <location>
        <begin position="386"/>
        <end position="462"/>
    </location>
</feature>
<dbReference type="PANTHER" id="PTHR38797:SF4">
    <property type="entry name" value="NUCLEAR PORE COMPLEX PROTEIN NUP85"/>
    <property type="match status" value="1"/>
</dbReference>
<keyword evidence="3" id="KW-1185">Reference proteome</keyword>
<gene>
    <name evidence="2" type="ORF">Daus18300_014010</name>
</gene>
<evidence type="ECO:0000256" key="1">
    <source>
        <dbReference type="SAM" id="MobiDB-lite"/>
    </source>
</evidence>
<dbReference type="Pfam" id="PF12311">
    <property type="entry name" value="DUF3632"/>
    <property type="match status" value="1"/>
</dbReference>
<reference evidence="2 3" key="1">
    <citation type="journal article" date="2024" name="IMA Fungus">
        <title>IMA Genome - F19 : A genome assembly and annotation guide to empower mycologists, including annotated draft genome sequences of Ceratocystis pirilliformis, Diaporthe australafricana, Fusarium ophioides, Paecilomyces lecythidis, and Sporothrix stenoceras.</title>
        <authorList>
            <person name="Aylward J."/>
            <person name="Wilson A.M."/>
            <person name="Visagie C.M."/>
            <person name="Spraker J."/>
            <person name="Barnes I."/>
            <person name="Buitendag C."/>
            <person name="Ceriani C."/>
            <person name="Del Mar Angel L."/>
            <person name="du Plessis D."/>
            <person name="Fuchs T."/>
            <person name="Gasser K."/>
            <person name="Kramer D."/>
            <person name="Li W."/>
            <person name="Munsamy K."/>
            <person name="Piso A."/>
            <person name="Price J.L."/>
            <person name="Sonnekus B."/>
            <person name="Thomas C."/>
            <person name="van der Nest A."/>
            <person name="van Dijk A."/>
            <person name="van Heerden A."/>
            <person name="van Vuuren N."/>
            <person name="Yilmaz N."/>
            <person name="Duong T.A."/>
            <person name="van der Merwe N.A."/>
            <person name="Wingfield M.J."/>
            <person name="Wingfield B.D."/>
        </authorList>
    </citation>
    <scope>NUCLEOTIDE SEQUENCE [LARGE SCALE GENOMIC DNA]</scope>
    <source>
        <strain evidence="2 3">CMW 18300</strain>
    </source>
</reference>
<dbReference type="InterPro" id="IPR053204">
    <property type="entry name" value="Oxopyrrolidines_Biosynth-assoc"/>
</dbReference>
<name>A0ABR3VX22_9PEZI</name>
<protein>
    <submittedName>
        <fullName evidence="2">Uncharacterized protein</fullName>
    </submittedName>
</protein>